<evidence type="ECO:0000313" key="2">
    <source>
        <dbReference type="WBParaSite" id="PSU_v2.g11623.t1"/>
    </source>
</evidence>
<evidence type="ECO:0000313" key="1">
    <source>
        <dbReference type="Proteomes" id="UP000887577"/>
    </source>
</evidence>
<dbReference type="AlphaFoldDB" id="A0A914XYL3"/>
<sequence length="214" mass="25348">MSSKSILLVARVYNVAIINALYHSQLIYDRRLYIQKAYNHFEEDPPDYFQSSEKIWAGCVHEVKSTFYSLGYAVQSHRAIAKIQNLSIVACDNAEFSLRHPGLLLKLKDGWTSAQECHRFRYGDNPFDIRDFPTKLEDAKYFIMNFDKLDKQMIQKAMIKLINRFEAKPLEDEKEEKERKLKLMKYGLCVQRTHIKERFFLNGKQQEQITHKIF</sequence>
<dbReference type="WBParaSite" id="PSU_v2.g11623.t1">
    <property type="protein sequence ID" value="PSU_v2.g11623.t1"/>
    <property type="gene ID" value="PSU_v2.g11623"/>
</dbReference>
<dbReference type="Proteomes" id="UP000887577">
    <property type="component" value="Unplaced"/>
</dbReference>
<reference evidence="2" key="1">
    <citation type="submission" date="2022-11" db="UniProtKB">
        <authorList>
            <consortium name="WormBaseParasite"/>
        </authorList>
    </citation>
    <scope>IDENTIFICATION</scope>
</reference>
<proteinExistence type="predicted"/>
<accession>A0A914XYL3</accession>
<organism evidence="1 2">
    <name type="scientific">Panagrolaimus superbus</name>
    <dbReference type="NCBI Taxonomy" id="310955"/>
    <lineage>
        <taxon>Eukaryota</taxon>
        <taxon>Metazoa</taxon>
        <taxon>Ecdysozoa</taxon>
        <taxon>Nematoda</taxon>
        <taxon>Chromadorea</taxon>
        <taxon>Rhabditida</taxon>
        <taxon>Tylenchina</taxon>
        <taxon>Panagrolaimomorpha</taxon>
        <taxon>Panagrolaimoidea</taxon>
        <taxon>Panagrolaimidae</taxon>
        <taxon>Panagrolaimus</taxon>
    </lineage>
</organism>
<protein>
    <submittedName>
        <fullName evidence="2">Uncharacterized protein</fullName>
    </submittedName>
</protein>
<name>A0A914XYL3_9BILA</name>
<keyword evidence="1" id="KW-1185">Reference proteome</keyword>